<gene>
    <name evidence="2" type="ORF">M9458_041606</name>
</gene>
<dbReference type="AlphaFoldDB" id="A0ABD0NLC8"/>
<proteinExistence type="predicted"/>
<protein>
    <submittedName>
        <fullName evidence="2">Uncharacterized protein</fullName>
    </submittedName>
</protein>
<evidence type="ECO:0000313" key="2">
    <source>
        <dbReference type="EMBL" id="KAL0162210.1"/>
    </source>
</evidence>
<dbReference type="InterPro" id="IPR051747">
    <property type="entry name" value="Angiomotin-like"/>
</dbReference>
<dbReference type="Proteomes" id="UP001529510">
    <property type="component" value="Unassembled WGS sequence"/>
</dbReference>
<name>A0ABD0NLC8_CIRMR</name>
<feature type="compositionally biased region" description="Pro residues" evidence="1">
    <location>
        <begin position="1"/>
        <end position="10"/>
    </location>
</feature>
<keyword evidence="3" id="KW-1185">Reference proteome</keyword>
<organism evidence="2 3">
    <name type="scientific">Cirrhinus mrigala</name>
    <name type="common">Mrigala</name>
    <dbReference type="NCBI Taxonomy" id="683832"/>
    <lineage>
        <taxon>Eukaryota</taxon>
        <taxon>Metazoa</taxon>
        <taxon>Chordata</taxon>
        <taxon>Craniata</taxon>
        <taxon>Vertebrata</taxon>
        <taxon>Euteleostomi</taxon>
        <taxon>Actinopterygii</taxon>
        <taxon>Neopterygii</taxon>
        <taxon>Teleostei</taxon>
        <taxon>Ostariophysi</taxon>
        <taxon>Cypriniformes</taxon>
        <taxon>Cyprinidae</taxon>
        <taxon>Labeoninae</taxon>
        <taxon>Labeonini</taxon>
        <taxon>Cirrhinus</taxon>
    </lineage>
</organism>
<reference evidence="2 3" key="1">
    <citation type="submission" date="2024-05" db="EMBL/GenBank/DDBJ databases">
        <title>Genome sequencing and assembly of Indian major carp, Cirrhinus mrigala (Hamilton, 1822).</title>
        <authorList>
            <person name="Mohindra V."/>
            <person name="Chowdhury L.M."/>
            <person name="Lal K."/>
            <person name="Jena J.K."/>
        </authorList>
    </citation>
    <scope>NUCLEOTIDE SEQUENCE [LARGE SCALE GENOMIC DNA]</scope>
    <source>
        <strain evidence="2">CM1030</strain>
        <tissue evidence="2">Blood</tissue>
    </source>
</reference>
<accession>A0ABD0NLC8</accession>
<feature type="non-terminal residue" evidence="2">
    <location>
        <position position="131"/>
    </location>
</feature>
<dbReference type="EMBL" id="JAMKFB020000021">
    <property type="protein sequence ID" value="KAL0162210.1"/>
    <property type="molecule type" value="Genomic_DNA"/>
</dbReference>
<evidence type="ECO:0000256" key="1">
    <source>
        <dbReference type="SAM" id="MobiDB-lite"/>
    </source>
</evidence>
<feature type="compositionally biased region" description="Low complexity" evidence="1">
    <location>
        <begin position="68"/>
        <end position="88"/>
    </location>
</feature>
<comment type="caution">
    <text evidence="2">The sequence shown here is derived from an EMBL/GenBank/DDBJ whole genome shotgun (WGS) entry which is preliminary data.</text>
</comment>
<sequence length="131" mass="14616">MASSHPPPPMGHQGEPAFPTGARSPQGHGSHQGDPYGQGHPPHQRSHAFPHDPYGSAPRGLHMHQHQYHQQGPQQQQQNPGQHYPHPHSMQGDPYAMLARAQQMVDMLSEENRLLKQELEVCGEKVSKLQK</sequence>
<dbReference type="PANTHER" id="PTHR14826">
    <property type="entry name" value="ANGIOMOTIN"/>
    <property type="match status" value="1"/>
</dbReference>
<evidence type="ECO:0000313" key="3">
    <source>
        <dbReference type="Proteomes" id="UP001529510"/>
    </source>
</evidence>
<dbReference type="PANTHER" id="PTHR14826:SF14">
    <property type="entry name" value="ANGIOMOTIN_C DOMAIN-CONTAINING PROTEIN"/>
    <property type="match status" value="1"/>
</dbReference>
<feature type="region of interest" description="Disordered" evidence="1">
    <location>
        <begin position="1"/>
        <end position="94"/>
    </location>
</feature>